<comment type="caution">
    <text evidence="1">The sequence shown here is derived from an EMBL/GenBank/DDBJ whole genome shotgun (WGS) entry which is preliminary data.</text>
</comment>
<name>A0A162AYH6_9GAMM</name>
<organism evidence="1 2">
    <name type="scientific">Pseudoalteromonas luteoviolacea S4060-1</name>
    <dbReference type="NCBI Taxonomy" id="1365257"/>
    <lineage>
        <taxon>Bacteria</taxon>
        <taxon>Pseudomonadati</taxon>
        <taxon>Pseudomonadota</taxon>
        <taxon>Gammaproteobacteria</taxon>
        <taxon>Alteromonadales</taxon>
        <taxon>Pseudoalteromonadaceae</taxon>
        <taxon>Pseudoalteromonas</taxon>
    </lineage>
</organism>
<reference evidence="1 2" key="1">
    <citation type="submission" date="2013-07" db="EMBL/GenBank/DDBJ databases">
        <title>Comparative Genomic and Metabolomic Analysis of Twelve Strains of Pseudoalteromonas luteoviolacea.</title>
        <authorList>
            <person name="Vynne N.G."/>
            <person name="Mansson M."/>
            <person name="Gram L."/>
        </authorList>
    </citation>
    <scope>NUCLEOTIDE SEQUENCE [LARGE SCALE GENOMIC DNA]</scope>
    <source>
        <strain evidence="1 2">S4060-1</strain>
    </source>
</reference>
<dbReference type="InterPro" id="IPR051490">
    <property type="entry name" value="THEM6_lcsJ_thioesterase"/>
</dbReference>
<sequence length="179" mass="20850">MNLYFRLLLLFWKIKKNKTYEGMLDPTTIDFRALPSDCDINLHLTNSRYLAMMDIARTWMTERIGLLGKILKKKWFPIVNATAITYVRDIKPLQKFSVTTQVVGWDHKYFYIEQKFHSPSGLHAIAYVRGVFKSRKGVVAVDDLLALAKFEGEVPTLPDEVVHWKEMLEQKKVNNKKAT</sequence>
<dbReference type="PATRIC" id="fig|1365257.3.peg.3679"/>
<dbReference type="CDD" id="cd00586">
    <property type="entry name" value="4HBT"/>
    <property type="match status" value="1"/>
</dbReference>
<dbReference type="AlphaFoldDB" id="A0A162AYH6"/>
<dbReference type="Proteomes" id="UP000076661">
    <property type="component" value="Unassembled WGS sequence"/>
</dbReference>
<gene>
    <name evidence="1" type="ORF">N478_24320</name>
</gene>
<accession>A0A162AYH6</accession>
<evidence type="ECO:0000313" key="1">
    <source>
        <dbReference type="EMBL" id="KZN63669.1"/>
    </source>
</evidence>
<protein>
    <submittedName>
        <fullName evidence="1">Thioesterase</fullName>
    </submittedName>
</protein>
<dbReference type="SUPFAM" id="SSF54637">
    <property type="entry name" value="Thioesterase/thiol ester dehydrase-isomerase"/>
    <property type="match status" value="1"/>
</dbReference>
<dbReference type="PANTHER" id="PTHR12475">
    <property type="match status" value="1"/>
</dbReference>
<dbReference type="Gene3D" id="3.10.129.10">
    <property type="entry name" value="Hotdog Thioesterase"/>
    <property type="match status" value="1"/>
</dbReference>
<dbReference type="InterPro" id="IPR029069">
    <property type="entry name" value="HotDog_dom_sf"/>
</dbReference>
<dbReference type="Pfam" id="PF13279">
    <property type="entry name" value="4HBT_2"/>
    <property type="match status" value="1"/>
</dbReference>
<dbReference type="PANTHER" id="PTHR12475:SF4">
    <property type="entry name" value="PROTEIN THEM6"/>
    <property type="match status" value="1"/>
</dbReference>
<dbReference type="EMBL" id="AUXX01000033">
    <property type="protein sequence ID" value="KZN63669.1"/>
    <property type="molecule type" value="Genomic_DNA"/>
</dbReference>
<evidence type="ECO:0000313" key="2">
    <source>
        <dbReference type="Proteomes" id="UP000076661"/>
    </source>
</evidence>
<proteinExistence type="predicted"/>
<dbReference type="RefSeq" id="WP_063382063.1">
    <property type="nucleotide sequence ID" value="NZ_AUXX01000033.1"/>
</dbReference>